<keyword evidence="4" id="KW-1003">Cell membrane</keyword>
<dbReference type="AlphaFoldDB" id="A0A969PV59"/>
<protein>
    <submittedName>
        <fullName evidence="10">EamA family transporter RarD</fullName>
    </submittedName>
</protein>
<comment type="subcellular location">
    <subcellularLocation>
        <location evidence="1">Cell membrane</location>
        <topology evidence="1">Multi-pass membrane protein</topology>
    </subcellularLocation>
</comment>
<feature type="transmembrane region" description="Helical" evidence="8">
    <location>
        <begin position="76"/>
        <end position="95"/>
    </location>
</feature>
<evidence type="ECO:0000259" key="9">
    <source>
        <dbReference type="Pfam" id="PF00892"/>
    </source>
</evidence>
<dbReference type="Proteomes" id="UP000752012">
    <property type="component" value="Unassembled WGS sequence"/>
</dbReference>
<evidence type="ECO:0000256" key="2">
    <source>
        <dbReference type="ARBA" id="ARBA00007362"/>
    </source>
</evidence>
<evidence type="ECO:0000256" key="4">
    <source>
        <dbReference type="ARBA" id="ARBA00022475"/>
    </source>
</evidence>
<keyword evidence="7 8" id="KW-0472">Membrane</keyword>
<accession>A0A969PV59</accession>
<keyword evidence="3" id="KW-0813">Transport</keyword>
<dbReference type="InterPro" id="IPR004626">
    <property type="entry name" value="RarD"/>
</dbReference>
<feature type="transmembrane region" description="Helical" evidence="8">
    <location>
        <begin position="270"/>
        <end position="288"/>
    </location>
</feature>
<feature type="transmembrane region" description="Helical" evidence="8">
    <location>
        <begin position="182"/>
        <end position="210"/>
    </location>
</feature>
<name>A0A969PV59_9BACI</name>
<dbReference type="GO" id="GO:0005886">
    <property type="term" value="C:plasma membrane"/>
    <property type="evidence" value="ECO:0007669"/>
    <property type="project" value="UniProtKB-SubCell"/>
</dbReference>
<gene>
    <name evidence="10" type="primary">rarD</name>
    <name evidence="10" type="ORF">HCN83_15415</name>
</gene>
<evidence type="ECO:0000256" key="8">
    <source>
        <dbReference type="SAM" id="Phobius"/>
    </source>
</evidence>
<comment type="similarity">
    <text evidence="2">Belongs to the EamA transporter family.</text>
</comment>
<dbReference type="InterPro" id="IPR037185">
    <property type="entry name" value="EmrE-like"/>
</dbReference>
<keyword evidence="5 8" id="KW-0812">Transmembrane</keyword>
<dbReference type="Pfam" id="PF00892">
    <property type="entry name" value="EamA"/>
    <property type="match status" value="1"/>
</dbReference>
<evidence type="ECO:0000256" key="3">
    <source>
        <dbReference type="ARBA" id="ARBA00022448"/>
    </source>
</evidence>
<feature type="transmembrane region" description="Helical" evidence="8">
    <location>
        <begin position="131"/>
        <end position="147"/>
    </location>
</feature>
<evidence type="ECO:0000313" key="11">
    <source>
        <dbReference type="Proteomes" id="UP000752012"/>
    </source>
</evidence>
<dbReference type="PANTHER" id="PTHR22911">
    <property type="entry name" value="ACYL-MALONYL CONDENSING ENZYME-RELATED"/>
    <property type="match status" value="1"/>
</dbReference>
<sequence length="298" mass="32977">MSNEHRSGVSAGIAAYSLWGLLPVYWKWLEVVPAVEVLAHRIVWSLLFMIMLFIVLKKTNLLKEDIRYIISHPKIAVGILTSAFFISVNWVLFIWAVAADRIIEVSLGYYINPLINVLLGVLFFKETLSARQRTAVGLAFTGVLIVTIGAGQIPYVALALAMSFGMYGLIKKQTQIGAMTGLIIETLFLIPAALLYLIYIHESIAAAFYFSDTDVFLLLAGTGVATAVPLLLFGTAARKIPLSLLGFLQYIAPTSMLLLGVFYYGEPFTYADAAAFILIWTALLLYSIRPRKKRVQSL</sequence>
<keyword evidence="6 8" id="KW-1133">Transmembrane helix</keyword>
<feature type="transmembrane region" description="Helical" evidence="8">
    <location>
        <begin position="7"/>
        <end position="26"/>
    </location>
</feature>
<evidence type="ECO:0000256" key="5">
    <source>
        <dbReference type="ARBA" id="ARBA00022692"/>
    </source>
</evidence>
<dbReference type="InterPro" id="IPR000620">
    <property type="entry name" value="EamA_dom"/>
</dbReference>
<dbReference type="EMBL" id="JAATHJ010000034">
    <property type="protein sequence ID" value="NJP38956.1"/>
    <property type="molecule type" value="Genomic_DNA"/>
</dbReference>
<dbReference type="NCBIfam" id="TIGR00688">
    <property type="entry name" value="rarD"/>
    <property type="match status" value="1"/>
</dbReference>
<organism evidence="10 11">
    <name type="scientific">Alkalicoccus luteus</name>
    <dbReference type="NCBI Taxonomy" id="1237094"/>
    <lineage>
        <taxon>Bacteria</taxon>
        <taxon>Bacillati</taxon>
        <taxon>Bacillota</taxon>
        <taxon>Bacilli</taxon>
        <taxon>Bacillales</taxon>
        <taxon>Bacillaceae</taxon>
        <taxon>Alkalicoccus</taxon>
    </lineage>
</organism>
<keyword evidence="11" id="KW-1185">Reference proteome</keyword>
<evidence type="ECO:0000313" key="10">
    <source>
        <dbReference type="EMBL" id="NJP38956.1"/>
    </source>
</evidence>
<feature type="transmembrane region" description="Helical" evidence="8">
    <location>
        <begin position="38"/>
        <end position="56"/>
    </location>
</feature>
<evidence type="ECO:0000256" key="1">
    <source>
        <dbReference type="ARBA" id="ARBA00004651"/>
    </source>
</evidence>
<proteinExistence type="inferred from homology"/>
<dbReference type="SUPFAM" id="SSF103481">
    <property type="entry name" value="Multidrug resistance efflux transporter EmrE"/>
    <property type="match status" value="2"/>
</dbReference>
<evidence type="ECO:0000256" key="6">
    <source>
        <dbReference type="ARBA" id="ARBA00022989"/>
    </source>
</evidence>
<feature type="transmembrane region" description="Helical" evidence="8">
    <location>
        <begin position="244"/>
        <end position="264"/>
    </location>
</feature>
<comment type="caution">
    <text evidence="10">The sequence shown here is derived from an EMBL/GenBank/DDBJ whole genome shotgun (WGS) entry which is preliminary data.</text>
</comment>
<dbReference type="PANTHER" id="PTHR22911:SF137">
    <property type="entry name" value="SOLUTE CARRIER FAMILY 35 MEMBER G2-RELATED"/>
    <property type="match status" value="1"/>
</dbReference>
<feature type="transmembrane region" description="Helical" evidence="8">
    <location>
        <begin position="107"/>
        <end position="124"/>
    </location>
</feature>
<feature type="domain" description="EamA" evidence="9">
    <location>
        <begin position="7"/>
        <end position="147"/>
    </location>
</feature>
<reference evidence="10 11" key="1">
    <citation type="submission" date="2020-03" db="EMBL/GenBank/DDBJ databases">
        <title>Assessment of the enzymatic potential of alkaline-tolerant lipase obtained from Bacillus luteus H11 (technogenic soil) for the bioremediation of saline soils contaminated with petroleum substances.</title>
        <authorList>
            <person name="Kalwasinska A."/>
        </authorList>
    </citation>
    <scope>NUCLEOTIDE SEQUENCE [LARGE SCALE GENOMIC DNA]</scope>
    <source>
        <strain evidence="10 11">H11</strain>
    </source>
</reference>
<dbReference type="RefSeq" id="WP_168008933.1">
    <property type="nucleotide sequence ID" value="NZ_JAATHJ010000034.1"/>
</dbReference>
<evidence type="ECO:0000256" key="7">
    <source>
        <dbReference type="ARBA" id="ARBA00023136"/>
    </source>
</evidence>